<dbReference type="Pfam" id="PF02018">
    <property type="entry name" value="CBM_4_9"/>
    <property type="match status" value="1"/>
</dbReference>
<feature type="compositionally biased region" description="Polar residues" evidence="2">
    <location>
        <begin position="1940"/>
        <end position="1953"/>
    </location>
</feature>
<dbReference type="Pfam" id="PF00041">
    <property type="entry name" value="fn3"/>
    <property type="match status" value="1"/>
</dbReference>
<feature type="signal peptide" evidence="3">
    <location>
        <begin position="1"/>
        <end position="21"/>
    </location>
</feature>
<dbReference type="Proteomes" id="UP000564644">
    <property type="component" value="Unassembled WGS sequence"/>
</dbReference>
<dbReference type="Gene3D" id="3.30.1920.20">
    <property type="match status" value="1"/>
</dbReference>
<protein>
    <submittedName>
        <fullName evidence="6">Discoidin domain-containing protein</fullName>
    </submittedName>
</protein>
<evidence type="ECO:0000256" key="1">
    <source>
        <dbReference type="ARBA" id="ARBA00022801"/>
    </source>
</evidence>
<dbReference type="Gene3D" id="2.60.40.2700">
    <property type="match status" value="1"/>
</dbReference>
<dbReference type="Gene3D" id="2.160.20.10">
    <property type="entry name" value="Single-stranded right-handed beta-helix, Pectin lyase-like"/>
    <property type="match status" value="2"/>
</dbReference>
<dbReference type="InterPro" id="IPR000421">
    <property type="entry name" value="FA58C"/>
</dbReference>
<evidence type="ECO:0000256" key="3">
    <source>
        <dbReference type="SAM" id="SignalP"/>
    </source>
</evidence>
<dbReference type="InterPro" id="IPR012334">
    <property type="entry name" value="Pectin_lyas_fold"/>
</dbReference>
<evidence type="ECO:0000256" key="2">
    <source>
        <dbReference type="SAM" id="MobiDB-lite"/>
    </source>
</evidence>
<dbReference type="Gene3D" id="2.60.120.260">
    <property type="entry name" value="Galactose-binding domain-like"/>
    <property type="match status" value="5"/>
</dbReference>
<reference evidence="6 7" key="1">
    <citation type="submission" date="2020-08" db="EMBL/GenBank/DDBJ databases">
        <title>Cohnella phylogeny.</title>
        <authorList>
            <person name="Dunlap C."/>
        </authorList>
    </citation>
    <scope>NUCLEOTIDE SEQUENCE [LARGE SCALE GENOMIC DNA]</scope>
    <source>
        <strain evidence="6 7">CBP 2801</strain>
    </source>
</reference>
<evidence type="ECO:0000313" key="6">
    <source>
        <dbReference type="EMBL" id="MBB6730915.1"/>
    </source>
</evidence>
<dbReference type="InterPro" id="IPR006626">
    <property type="entry name" value="PbH1"/>
</dbReference>
<dbReference type="SUPFAM" id="SSF51126">
    <property type="entry name" value="Pectin lyase-like"/>
    <property type="match status" value="1"/>
</dbReference>
<dbReference type="InterPro" id="IPR036116">
    <property type="entry name" value="FN3_sf"/>
</dbReference>
<dbReference type="InterPro" id="IPR003305">
    <property type="entry name" value="CenC_carb-bd"/>
</dbReference>
<dbReference type="PANTHER" id="PTHR36453:SF1">
    <property type="entry name" value="RIGHT HANDED BETA HELIX DOMAIN-CONTAINING PROTEIN"/>
    <property type="match status" value="1"/>
</dbReference>
<dbReference type="SUPFAM" id="SSF49265">
    <property type="entry name" value="Fibronectin type III"/>
    <property type="match status" value="1"/>
</dbReference>
<dbReference type="InterPro" id="IPR013783">
    <property type="entry name" value="Ig-like_fold"/>
</dbReference>
<accession>A0A7X0VUZ5</accession>
<name>A0A7X0VUZ5_9BACL</name>
<dbReference type="GO" id="GO:0016798">
    <property type="term" value="F:hydrolase activity, acting on glycosyl bonds"/>
    <property type="evidence" value="ECO:0007669"/>
    <property type="project" value="InterPro"/>
</dbReference>
<dbReference type="InterPro" id="IPR003961">
    <property type="entry name" value="FN3_dom"/>
</dbReference>
<dbReference type="EMBL" id="JACJVO010000009">
    <property type="protein sequence ID" value="MBB6730915.1"/>
    <property type="molecule type" value="Genomic_DNA"/>
</dbReference>
<keyword evidence="7" id="KW-1185">Reference proteome</keyword>
<dbReference type="InterPro" id="IPR056284">
    <property type="entry name" value="AIR9-like_A9"/>
</dbReference>
<gene>
    <name evidence="6" type="ORF">H7C18_08365</name>
</gene>
<dbReference type="InterPro" id="IPR008979">
    <property type="entry name" value="Galactose-bd-like_sf"/>
</dbReference>
<evidence type="ECO:0000313" key="7">
    <source>
        <dbReference type="Proteomes" id="UP000564644"/>
    </source>
</evidence>
<dbReference type="PROSITE" id="PS50853">
    <property type="entry name" value="FN3"/>
    <property type="match status" value="1"/>
</dbReference>
<comment type="caution">
    <text evidence="6">The sequence shown here is derived from an EMBL/GenBank/DDBJ whole genome shotgun (WGS) entry which is preliminary data.</text>
</comment>
<feature type="chain" id="PRO_5038709709" evidence="3">
    <location>
        <begin position="22"/>
        <end position="2185"/>
    </location>
</feature>
<dbReference type="NCBIfam" id="NF047446">
    <property type="entry name" value="barrel_OmpL47"/>
    <property type="match status" value="1"/>
</dbReference>
<keyword evidence="1" id="KW-0378">Hydrolase</keyword>
<dbReference type="InterPro" id="IPR011050">
    <property type="entry name" value="Pectin_lyase_fold/virulence"/>
</dbReference>
<feature type="domain" description="F5/8 type C" evidence="4">
    <location>
        <begin position="1482"/>
        <end position="1625"/>
    </location>
</feature>
<dbReference type="Pfam" id="PF23197">
    <property type="entry name" value="IG_AIR9"/>
    <property type="match status" value="1"/>
</dbReference>
<dbReference type="SMART" id="SM00710">
    <property type="entry name" value="PbH1"/>
    <property type="match status" value="5"/>
</dbReference>
<sequence>MVRRLLSCVSTVTLFSTLFLAAAPGGSGTAAADEPDAGHTYYVDAVNGDDGNDGSSDHPWQTIGKAAGVLVAGDTAKIRSGVYRETVKPAHSGAPGSDITFEADDGADVTVSGADLVTGTWTPATEVPTADVYKIGADLHMGDYLDQVYVDGVANNWARTPNTDVGNLYDPNLYEYDNTQSSGNKLVDNANLNQPAGAWDGAAVFYEDAGSWNFGSAFVSTSTPGTLNIATSPAFYSVRLSSLDDKLTLLNQNGSVLGSANVDVQLNTVYHVKIAADDGTIQVYLNDDASPAITANDPNPIEGFFGLGVQSGSSSAAASAEFANVNATITSQSADQALGKATAPFASNLEGWSAGDTNGYWRSDGTELAGYTQPQISQTGTSYNSAVKAKNFTYSANVKLTAAGAASMTFRKQEIPYIVGMGNWGLGNSEYFIMGKLAALDYPGEWYYDRTAHQLYLKTTGSDDPSAHTVEVKARNLAFDLADRSNIVVKGVKLFAATIDTANGENDVIDGIHAKYVSDYYVQPSTATGICLCGKNDTLKNSEIAFSSGSLVSIKGEGNKLINNVIHDGTYGGIVFQSAIDVYGVGHLISNNTVYHAARSLIGGQFYASSIQYNDFYGANGFATDTGLLYTAHSDLGNSEIHHNYWHDYMQRPKSKGSDSSWSAGVYLDNGTYNALVYDNVTWGFPWRGIMVNYASNFVQVYNNTTYNASIAEISKAGYTVDDYKDKVYNNISTDGLDTSGLAIGADYQANLTSGDPGFANPDGLDFHLKTGSPGLDAGIPISGITDPGDGAPDIGAYQSGEPAWKVGADLNNPPAVEPTLQLTQTDGRNLLVNGPFELDRMGQPGMDGLYGWTRTYSQTAQPVVDVPGNKTASRIGTFNGASLGTGEDGIEQTIGNLEPNTKYEVRGFLRSAASGQSVKIGARSFDDAGTDTSKQTSEDTWQEETFTFTTGASSTSATIYAYKPDNGVYAFLDDFSVAKYEEPPAQPPAPAHTEEGTLSVNDTVTGTGTDQFDYTGTWTAETGNAFNYHEDNHQSSAEGDSYEVKFSGVQIQLYSELENDMGIVGVSIDGGDEAMVDTYSSTHIGDALAYTSPRLPDGTHTLKVRLTGTKNPDSSGTKHVADRVVVVSANAPVHIDDSETGTGTAQFNFSDGWTQAANNTDYNDTNHFTQTADASYEVKFDGVQAKLFSEVDTNMGIVGVSVDGGPEMTVDLYSAKHFGDKLVYTTPRMPDGEHTMKVRVTGRQSPLSSGAWAVADRVDVISADTPIVVNDTQTGTGNNQFDYHGTWYAGTDNAACYNSDNHFTNEAGAYYEIRFVGKGIRLYSERNSGDGIIDIYIDGAKAATVDMNSSVHMGDDLVFSSAELTDGPHTLKVVNTAASSPGGGPWSVADRVDIIPTSVPDTDAPSAPANLTAPTVTATTADLAWDASTDNYGVEVYEIFSGTDLIGLTRGTSFTASGLQDGQTYTFTVKAKDAAGNESAAGAPVQVTVHAPLPNLALGKTATESSVYQAGFEGDKAFDGDSATRWAAAEGSSNPQWVSVDLGDTVQIGHVKLSWAVPHGTSYQILVSTDGTDWTEVYATTSGNGGLDDIKFPAVDARYVKLNVLDRSDPYWGATVYEFEVYGDSGAETANQAPAAVNVAIDGTAAVGETLTGAYDYSDPDGDAEGASTFQWYRGTKADGSDKTPIDGATSPSYTVASGDAGTYLFFEVTPVASDGILQGDPVVSPGLLVTGGPAPTLKTVYAEDFEGTDVGAMPEGWTVTGAGSGNAVSVQQDGDGKNLKLVQTYNNDGDGSFKASYSFDPIHDLAVAEERIMAEQGGATGSFLTLYDSQGTKLAELLYDLDYAHNGSRELARRTPDGNWHNLLPYNANQWYDVRLTVDLAAGTYDVAIDGTAVESGIPLLNPADDVAKLETSGWNQSPGTFHLDDLNLSGPDDGTAADSTPPVTSATRSAEPNDAGWNRTGVTVSLQASDEDGGSGVAKLVYDAAGAQSIGERTVDGAAAEVTISAEGETELSFHAVDAAGNEEPAQTLQVRIDSSAPSVTVAGAGTYTIDQTVQITCTAADSASGLASDPCAAPLVNAPAYTLGIGSHTVNVQAADKAGNTTQQSADYQVKITLASLLKLILSWVHGPGANGIVQSFAAKLQMSKLDSFLNEVSAQSGKSITADQAKWLRTLAEAYKRQDG</sequence>
<dbReference type="Pfam" id="PF00754">
    <property type="entry name" value="F5_F8_type_C"/>
    <property type="match status" value="1"/>
</dbReference>
<evidence type="ECO:0000259" key="5">
    <source>
        <dbReference type="PROSITE" id="PS50853"/>
    </source>
</evidence>
<dbReference type="PANTHER" id="PTHR36453">
    <property type="entry name" value="SECRETED PROTEIN-RELATED"/>
    <property type="match status" value="1"/>
</dbReference>
<dbReference type="SUPFAM" id="SSF49785">
    <property type="entry name" value="Galactose-binding domain-like"/>
    <property type="match status" value="1"/>
</dbReference>
<dbReference type="CDD" id="cd00063">
    <property type="entry name" value="FN3"/>
    <property type="match status" value="1"/>
</dbReference>
<dbReference type="SMART" id="SM00231">
    <property type="entry name" value="FA58C"/>
    <property type="match status" value="1"/>
</dbReference>
<feature type="region of interest" description="Disordered" evidence="2">
    <location>
        <begin position="1930"/>
        <end position="1961"/>
    </location>
</feature>
<dbReference type="SMART" id="SM00060">
    <property type="entry name" value="FN3"/>
    <property type="match status" value="2"/>
</dbReference>
<dbReference type="Gene3D" id="2.60.40.10">
    <property type="entry name" value="Immunoglobulins"/>
    <property type="match status" value="1"/>
</dbReference>
<evidence type="ECO:0000259" key="4">
    <source>
        <dbReference type="PROSITE" id="PS50022"/>
    </source>
</evidence>
<feature type="domain" description="Fibronectin type-III" evidence="5">
    <location>
        <begin position="1408"/>
        <end position="1493"/>
    </location>
</feature>
<dbReference type="PROSITE" id="PS50022">
    <property type="entry name" value="FA58C_3"/>
    <property type="match status" value="1"/>
</dbReference>
<organism evidence="6 7">
    <name type="scientific">Cohnella zeiphila</name>
    <dbReference type="NCBI Taxonomy" id="2761120"/>
    <lineage>
        <taxon>Bacteria</taxon>
        <taxon>Bacillati</taxon>
        <taxon>Bacillota</taxon>
        <taxon>Bacilli</taxon>
        <taxon>Bacillales</taxon>
        <taxon>Paenibacillaceae</taxon>
        <taxon>Cohnella</taxon>
    </lineage>
</organism>
<keyword evidence="3" id="KW-0732">Signal</keyword>
<proteinExistence type="predicted"/>
<dbReference type="InterPro" id="IPR058094">
    <property type="entry name" value="Ig-like_OmpL47-like"/>
</dbReference>
<dbReference type="RefSeq" id="WP_185128569.1">
    <property type="nucleotide sequence ID" value="NZ_JACJVO010000009.1"/>
</dbReference>